<sequence length="397" mass="43346">MDPVIWYPGHEKRIGPIVSAKNCTLYDEHGSRYTDLESGVWCTSVGHAHPRILKVMAGQAERLAHTGFSFSSQVVDEAALEILALHGFEGGACTFLCSGSEAVEYGVRVARQLSERPLFLTMSDSYFGAYGSASTRGKEAWLPFDWSGCEACPHQGPCSSACDLWKNIPFESVGGFLFEPGSSSGFVRFPPTKLIEGLARTIHQNGGLLIVNEVTTGIGRTGRWFGYQHYDVVPDIVAMGKGIGNGYPVSVAACSKRVMERLGTPIPYSQSHQNDPLGAAIAREVIRIIREDDLIRRSNELSALLTQGLHTAMNKYDHLKAVRARGLMVAVDFKDTAGTPFTTKVHQHLLDHGYVVGRRPEASTLRLDPSLTIDESDLHGFLTTLDTLLAAEETDHA</sequence>
<evidence type="ECO:0000256" key="5">
    <source>
        <dbReference type="RuleBase" id="RU003560"/>
    </source>
</evidence>
<keyword evidence="3 6" id="KW-0808">Transferase</keyword>
<dbReference type="GO" id="GO:0030170">
    <property type="term" value="F:pyridoxal phosphate binding"/>
    <property type="evidence" value="ECO:0007669"/>
    <property type="project" value="InterPro"/>
</dbReference>
<dbReference type="Pfam" id="PF00202">
    <property type="entry name" value="Aminotran_3"/>
    <property type="match status" value="2"/>
</dbReference>
<dbReference type="Gene3D" id="3.90.1150.10">
    <property type="entry name" value="Aspartate Aminotransferase, domain 1"/>
    <property type="match status" value="1"/>
</dbReference>
<accession>A0A1G5BJ25</accession>
<dbReference type="PANTHER" id="PTHR11986:SF79">
    <property type="entry name" value="ACETYLORNITHINE AMINOTRANSFERASE, MITOCHONDRIAL"/>
    <property type="match status" value="1"/>
</dbReference>
<dbReference type="InterPro" id="IPR015424">
    <property type="entry name" value="PyrdxlP-dep_Trfase"/>
</dbReference>
<evidence type="ECO:0000313" key="6">
    <source>
        <dbReference type="EMBL" id="SCX89950.1"/>
    </source>
</evidence>
<keyword evidence="7" id="KW-1185">Reference proteome</keyword>
<evidence type="ECO:0000256" key="2">
    <source>
        <dbReference type="ARBA" id="ARBA00022576"/>
    </source>
</evidence>
<dbReference type="AlphaFoldDB" id="A0A1G5BJ25"/>
<dbReference type="OrthoDB" id="9801834at2"/>
<dbReference type="Proteomes" id="UP000198870">
    <property type="component" value="Unassembled WGS sequence"/>
</dbReference>
<dbReference type="STRING" id="419481.SAMN05216233_10240"/>
<comment type="cofactor">
    <cofactor evidence="1">
        <name>pyridoxal 5'-phosphate</name>
        <dbReference type="ChEBI" id="CHEBI:597326"/>
    </cofactor>
</comment>
<dbReference type="GO" id="GO:0008483">
    <property type="term" value="F:transaminase activity"/>
    <property type="evidence" value="ECO:0007669"/>
    <property type="project" value="UniProtKB-KW"/>
</dbReference>
<dbReference type="InterPro" id="IPR005814">
    <property type="entry name" value="Aminotrans_3"/>
</dbReference>
<dbReference type="CDD" id="cd00610">
    <property type="entry name" value="OAT_like"/>
    <property type="match status" value="1"/>
</dbReference>
<dbReference type="PANTHER" id="PTHR11986">
    <property type="entry name" value="AMINOTRANSFERASE CLASS III"/>
    <property type="match status" value="1"/>
</dbReference>
<gene>
    <name evidence="6" type="ORF">SAMN05216233_10240</name>
</gene>
<comment type="similarity">
    <text evidence="5">Belongs to the class-III pyridoxal-phosphate-dependent aminotransferase family.</text>
</comment>
<dbReference type="InterPro" id="IPR015421">
    <property type="entry name" value="PyrdxlP-dep_Trfase_major"/>
</dbReference>
<dbReference type="Gene3D" id="3.40.640.10">
    <property type="entry name" value="Type I PLP-dependent aspartate aminotransferase-like (Major domain)"/>
    <property type="match status" value="1"/>
</dbReference>
<evidence type="ECO:0000256" key="1">
    <source>
        <dbReference type="ARBA" id="ARBA00001933"/>
    </source>
</evidence>
<dbReference type="GO" id="GO:0042802">
    <property type="term" value="F:identical protein binding"/>
    <property type="evidence" value="ECO:0007669"/>
    <property type="project" value="TreeGrafter"/>
</dbReference>
<evidence type="ECO:0000256" key="4">
    <source>
        <dbReference type="ARBA" id="ARBA00022898"/>
    </source>
</evidence>
<dbReference type="EMBL" id="FMUX01000002">
    <property type="protein sequence ID" value="SCX89950.1"/>
    <property type="molecule type" value="Genomic_DNA"/>
</dbReference>
<dbReference type="RefSeq" id="WP_092208246.1">
    <property type="nucleotide sequence ID" value="NZ_FMUX01000002.1"/>
</dbReference>
<dbReference type="InterPro" id="IPR050103">
    <property type="entry name" value="Class-III_PLP-dep_AT"/>
</dbReference>
<dbReference type="InterPro" id="IPR015422">
    <property type="entry name" value="PyrdxlP-dep_Trfase_small"/>
</dbReference>
<protein>
    <submittedName>
        <fullName evidence="6">Acetylornithine aminotransferase</fullName>
    </submittedName>
</protein>
<name>A0A1G5BJ25_9BACT</name>
<keyword evidence="2 6" id="KW-0032">Aminotransferase</keyword>
<evidence type="ECO:0000256" key="3">
    <source>
        <dbReference type="ARBA" id="ARBA00022679"/>
    </source>
</evidence>
<dbReference type="SUPFAM" id="SSF53383">
    <property type="entry name" value="PLP-dependent transferases"/>
    <property type="match status" value="1"/>
</dbReference>
<proteinExistence type="inferred from homology"/>
<reference evidence="6 7" key="1">
    <citation type="submission" date="2016-10" db="EMBL/GenBank/DDBJ databases">
        <authorList>
            <person name="de Groot N.N."/>
        </authorList>
    </citation>
    <scope>NUCLEOTIDE SEQUENCE [LARGE SCALE GENOMIC DNA]</scope>
    <source>
        <strain evidence="6 7">AA1</strain>
    </source>
</reference>
<keyword evidence="4 5" id="KW-0663">Pyridoxal phosphate</keyword>
<evidence type="ECO:0000313" key="7">
    <source>
        <dbReference type="Proteomes" id="UP000198870"/>
    </source>
</evidence>
<organism evidence="6 7">
    <name type="scientific">Desulfoluna spongiiphila</name>
    <dbReference type="NCBI Taxonomy" id="419481"/>
    <lineage>
        <taxon>Bacteria</taxon>
        <taxon>Pseudomonadati</taxon>
        <taxon>Thermodesulfobacteriota</taxon>
        <taxon>Desulfobacteria</taxon>
        <taxon>Desulfobacterales</taxon>
        <taxon>Desulfolunaceae</taxon>
        <taxon>Desulfoluna</taxon>
    </lineage>
</organism>